<reference evidence="1 2" key="1">
    <citation type="journal article" date="2019" name="Nat. Microbiol.">
        <title>Expanding anaerobic alkane metabolism in the domain of Archaea.</title>
        <authorList>
            <person name="Wang Y."/>
            <person name="Wegener G."/>
            <person name="Hou J."/>
            <person name="Wang F."/>
            <person name="Xiao X."/>
        </authorList>
    </citation>
    <scope>NUCLEOTIDE SEQUENCE [LARGE SCALE GENOMIC DNA]</scope>
    <source>
        <strain evidence="1">WYZ-LMO10</strain>
    </source>
</reference>
<dbReference type="EMBL" id="QNVH01000013">
    <property type="protein sequence ID" value="TDA39443.1"/>
    <property type="molecule type" value="Genomic_DNA"/>
</dbReference>
<dbReference type="Proteomes" id="UP000315399">
    <property type="component" value="Unassembled WGS sequence"/>
</dbReference>
<gene>
    <name evidence="1" type="ORF">DSO08_02250</name>
</gene>
<evidence type="ECO:0008006" key="3">
    <source>
        <dbReference type="Google" id="ProtNLM"/>
    </source>
</evidence>
<dbReference type="PANTHER" id="PTHR35866:SF2">
    <property type="entry name" value="YKGJ FAMILY CYSTEINE CLUSTER PROTEIN"/>
    <property type="match status" value="1"/>
</dbReference>
<name>A0A523BES1_9CREN</name>
<dbReference type="AlphaFoldDB" id="A0A523BES1"/>
<dbReference type="InterPro" id="IPR005358">
    <property type="entry name" value="Puta_zinc/iron-chelating_dom"/>
</dbReference>
<protein>
    <recommendedName>
        <fullName evidence="3">YkgJ family cysteine cluster protein</fullName>
    </recommendedName>
</protein>
<dbReference type="PANTHER" id="PTHR35866">
    <property type="entry name" value="PUTATIVE-RELATED"/>
    <property type="match status" value="1"/>
</dbReference>
<evidence type="ECO:0000313" key="2">
    <source>
        <dbReference type="Proteomes" id="UP000315399"/>
    </source>
</evidence>
<evidence type="ECO:0000313" key="1">
    <source>
        <dbReference type="EMBL" id="TDA39443.1"/>
    </source>
</evidence>
<sequence>MPCACVLPPHQQGSSVKRCAKCCSFDVSLTDEELRELGENADLKWRTTKKVVRDGIPVCCFLEGNVCKLYEKRPKVCRVYPFFAICEEDLKALKIHIPKSAVRVEYAGETYFITYDDQCPGLGSGNSPNWREIAELSYFYTNECRC</sequence>
<comment type="caution">
    <text evidence="1">The sequence shown here is derived from an EMBL/GenBank/DDBJ whole genome shotgun (WGS) entry which is preliminary data.</text>
</comment>
<proteinExistence type="predicted"/>
<organism evidence="1 2">
    <name type="scientific">Thermoproteota archaeon</name>
    <dbReference type="NCBI Taxonomy" id="2056631"/>
    <lineage>
        <taxon>Archaea</taxon>
        <taxon>Thermoproteota</taxon>
    </lineage>
</organism>
<accession>A0A523BES1</accession>
<dbReference type="Pfam" id="PF03692">
    <property type="entry name" value="CxxCxxCC"/>
    <property type="match status" value="1"/>
</dbReference>